<feature type="region of interest" description="Disordered" evidence="1">
    <location>
        <begin position="1"/>
        <end position="24"/>
    </location>
</feature>
<organism evidence="2 3">
    <name type="scientific">Dryococelus australis</name>
    <dbReference type="NCBI Taxonomy" id="614101"/>
    <lineage>
        <taxon>Eukaryota</taxon>
        <taxon>Metazoa</taxon>
        <taxon>Ecdysozoa</taxon>
        <taxon>Arthropoda</taxon>
        <taxon>Hexapoda</taxon>
        <taxon>Insecta</taxon>
        <taxon>Pterygota</taxon>
        <taxon>Neoptera</taxon>
        <taxon>Polyneoptera</taxon>
        <taxon>Phasmatodea</taxon>
        <taxon>Verophasmatodea</taxon>
        <taxon>Anareolatae</taxon>
        <taxon>Phasmatidae</taxon>
        <taxon>Eurycanthinae</taxon>
        <taxon>Dryococelus</taxon>
    </lineage>
</organism>
<dbReference type="Proteomes" id="UP001159363">
    <property type="component" value="Chromosome 15"/>
</dbReference>
<sequence>MGLTRHRNAKAGGTGEPRENPRTSDIIRHDSHCTCETLRRRLCCWLHASLVWRIVCKLRSVTENQLLLQIGFLSDTLQRHVQAVRLLATHQGKPGSILSRVTPGFSQVGIVSDYAVGRRVFSEISRFPHTGIPALLYSHLISPSSALKTSLPLSEEQTVAISKCRLLWGLWWNVLTERFRKWPGVI</sequence>
<dbReference type="EMBL" id="JARBHB010000016">
    <property type="protein sequence ID" value="KAJ8866764.1"/>
    <property type="molecule type" value="Genomic_DNA"/>
</dbReference>
<name>A0ABQ9G2R1_9NEOP</name>
<keyword evidence="3" id="KW-1185">Reference proteome</keyword>
<protein>
    <submittedName>
        <fullName evidence="2">Uncharacterized protein</fullName>
    </submittedName>
</protein>
<reference evidence="2 3" key="1">
    <citation type="submission" date="2023-02" db="EMBL/GenBank/DDBJ databases">
        <title>LHISI_Scaffold_Assembly.</title>
        <authorList>
            <person name="Stuart O.P."/>
            <person name="Cleave R."/>
            <person name="Magrath M.J.L."/>
            <person name="Mikheyev A.S."/>
        </authorList>
    </citation>
    <scope>NUCLEOTIDE SEQUENCE [LARGE SCALE GENOMIC DNA]</scope>
    <source>
        <strain evidence="2">Daus_M_001</strain>
        <tissue evidence="2">Leg muscle</tissue>
    </source>
</reference>
<evidence type="ECO:0000313" key="3">
    <source>
        <dbReference type="Proteomes" id="UP001159363"/>
    </source>
</evidence>
<evidence type="ECO:0000256" key="1">
    <source>
        <dbReference type="SAM" id="MobiDB-lite"/>
    </source>
</evidence>
<accession>A0ABQ9G2R1</accession>
<gene>
    <name evidence="2" type="ORF">PR048_032625</name>
</gene>
<comment type="caution">
    <text evidence="2">The sequence shown here is derived from an EMBL/GenBank/DDBJ whole genome shotgun (WGS) entry which is preliminary data.</text>
</comment>
<proteinExistence type="predicted"/>
<evidence type="ECO:0000313" key="2">
    <source>
        <dbReference type="EMBL" id="KAJ8866764.1"/>
    </source>
</evidence>